<organism evidence="2 3">
    <name type="scientific">Flavobacterium taihuense</name>
    <dbReference type="NCBI Taxonomy" id="2857508"/>
    <lineage>
        <taxon>Bacteria</taxon>
        <taxon>Pseudomonadati</taxon>
        <taxon>Bacteroidota</taxon>
        <taxon>Flavobacteriia</taxon>
        <taxon>Flavobacteriales</taxon>
        <taxon>Flavobacteriaceae</taxon>
        <taxon>Flavobacterium</taxon>
    </lineage>
</organism>
<dbReference type="PANTHER" id="PTHR30344">
    <property type="entry name" value="6-PHOSPHOGLUCONOLACTONASE-RELATED"/>
    <property type="match status" value="1"/>
</dbReference>
<protein>
    <submittedName>
        <fullName evidence="2">Lactonase family protein</fullName>
    </submittedName>
</protein>
<keyword evidence="3" id="KW-1185">Reference proteome</keyword>
<sequence>MKKVYLFLLLIGTIASIQAQKNKVNLIVGTYTNSCSSRGIYVYEFDTNNAQIRLKKSSDSIVNPSYVSLSKDEKFIYAVNENGGESTVSSFAFDRVNGKPSLINAVSSKGADPCYLINDDNNVIVANYSGGNIAVFGKKADGSITEAKQVIQHYGKGINAQRQEKPHVHMVHFSPDKKYVLSNDLGTDKIYVYDYNPTAATEVLKLKDSVSVKAGSGPRHLTFSKKGKYVYLLQELDGSLTTFSYANGKLTQMNETTILAKDYKGTFSSADIHVSPSGKFLYASNRGEANTISVFKILGKGKLQLKGQTSTLGKGPRNFAIDPTGKFLLVAHQYTNDVVIFKINKRKGTLKNTGKKFDLCSPVCLVFAK</sequence>
<keyword evidence="1" id="KW-0732">Signal</keyword>
<dbReference type="InterPro" id="IPR050282">
    <property type="entry name" value="Cycloisomerase_2"/>
</dbReference>
<feature type="signal peptide" evidence="1">
    <location>
        <begin position="1"/>
        <end position="19"/>
    </location>
</feature>
<dbReference type="PANTHER" id="PTHR30344:SF1">
    <property type="entry name" value="6-PHOSPHOGLUCONOLACTONASE"/>
    <property type="match status" value="1"/>
</dbReference>
<evidence type="ECO:0000313" key="2">
    <source>
        <dbReference type="EMBL" id="MBW4360076.1"/>
    </source>
</evidence>
<dbReference type="InterPro" id="IPR019405">
    <property type="entry name" value="Lactonase_7-beta_prop"/>
</dbReference>
<comment type="caution">
    <text evidence="2">The sequence shown here is derived from an EMBL/GenBank/DDBJ whole genome shotgun (WGS) entry which is preliminary data.</text>
</comment>
<feature type="chain" id="PRO_5047409221" evidence="1">
    <location>
        <begin position="20"/>
        <end position="369"/>
    </location>
</feature>
<name>A0ABS6XUY6_9FLAO</name>
<accession>A0ABS6XUY6</accession>
<proteinExistence type="predicted"/>
<dbReference type="EMBL" id="JAHWYN010000004">
    <property type="protein sequence ID" value="MBW4360076.1"/>
    <property type="molecule type" value="Genomic_DNA"/>
</dbReference>
<gene>
    <name evidence="2" type="ORF">KZH69_06220</name>
</gene>
<evidence type="ECO:0000256" key="1">
    <source>
        <dbReference type="SAM" id="SignalP"/>
    </source>
</evidence>
<dbReference type="Proteomes" id="UP000812031">
    <property type="component" value="Unassembled WGS sequence"/>
</dbReference>
<evidence type="ECO:0000313" key="3">
    <source>
        <dbReference type="Proteomes" id="UP000812031"/>
    </source>
</evidence>
<dbReference type="RefSeq" id="WP_219316583.1">
    <property type="nucleotide sequence ID" value="NZ_JAHWYN010000004.1"/>
</dbReference>
<reference evidence="2 3" key="1">
    <citation type="submission" date="2021-07" db="EMBL/GenBank/DDBJ databases">
        <title>Flavobacterium sp. nov. isolated from sediment on the Taihu Lake.</title>
        <authorList>
            <person name="Qu J.-H."/>
        </authorList>
    </citation>
    <scope>NUCLEOTIDE SEQUENCE [LARGE SCALE GENOMIC DNA]</scope>
    <source>
        <strain evidence="2 3">NAS39</strain>
    </source>
</reference>
<dbReference type="Pfam" id="PF10282">
    <property type="entry name" value="Lactonase"/>
    <property type="match status" value="1"/>
</dbReference>